<dbReference type="PANTHER" id="PTHR40112">
    <property type="entry name" value="H2HPP ISOMERASE"/>
    <property type="match status" value="1"/>
</dbReference>
<dbReference type="Pfam" id="PF07883">
    <property type="entry name" value="Cupin_2"/>
    <property type="match status" value="1"/>
</dbReference>
<dbReference type="EMBL" id="CP027668">
    <property type="protein sequence ID" value="AVO46259.1"/>
    <property type="molecule type" value="Genomic_DNA"/>
</dbReference>
<dbReference type="PIRSF" id="PIRSF029883">
    <property type="entry name" value="KdgF"/>
    <property type="match status" value="1"/>
</dbReference>
<dbReference type="OrthoDB" id="9811153at2"/>
<dbReference type="InterPro" id="IPR025499">
    <property type="entry name" value="KdgF"/>
</dbReference>
<name>A0A2S0NDK6_9HYPH</name>
<protein>
    <submittedName>
        <fullName evidence="2">Cupin domain-containing protein</fullName>
    </submittedName>
</protein>
<dbReference type="AlphaFoldDB" id="A0A2S0NDK6"/>
<dbReference type="InterPro" id="IPR014710">
    <property type="entry name" value="RmlC-like_jellyroll"/>
</dbReference>
<dbReference type="KEGG" id="phr:C6569_14995"/>
<dbReference type="InterPro" id="IPR052535">
    <property type="entry name" value="Bacilysin_H2HPP_isomerase"/>
</dbReference>
<dbReference type="Gene3D" id="2.60.120.10">
    <property type="entry name" value="Jelly Rolls"/>
    <property type="match status" value="1"/>
</dbReference>
<evidence type="ECO:0000313" key="3">
    <source>
        <dbReference type="Proteomes" id="UP000237889"/>
    </source>
</evidence>
<dbReference type="Proteomes" id="UP000237889">
    <property type="component" value="Chromosome"/>
</dbReference>
<dbReference type="InterPro" id="IPR011051">
    <property type="entry name" value="RmlC_Cupin_sf"/>
</dbReference>
<organism evidence="2 3">
    <name type="scientific">Phreatobacter cathodiphilus</name>
    <dbReference type="NCBI Taxonomy" id="1868589"/>
    <lineage>
        <taxon>Bacteria</taxon>
        <taxon>Pseudomonadati</taxon>
        <taxon>Pseudomonadota</taxon>
        <taxon>Alphaproteobacteria</taxon>
        <taxon>Hyphomicrobiales</taxon>
        <taxon>Phreatobacteraceae</taxon>
        <taxon>Phreatobacter</taxon>
    </lineage>
</organism>
<evidence type="ECO:0000259" key="1">
    <source>
        <dbReference type="Pfam" id="PF07883"/>
    </source>
</evidence>
<proteinExistence type="predicted"/>
<dbReference type="SUPFAM" id="SSF51182">
    <property type="entry name" value="RmlC-like cupins"/>
    <property type="match status" value="1"/>
</dbReference>
<feature type="domain" description="Cupin type-2" evidence="1">
    <location>
        <begin position="38"/>
        <end position="96"/>
    </location>
</feature>
<keyword evidence="3" id="KW-1185">Reference proteome</keyword>
<dbReference type="RefSeq" id="WP_106749600.1">
    <property type="nucleotide sequence ID" value="NZ_CP027668.1"/>
</dbReference>
<accession>A0A2S0NDK6</accession>
<reference evidence="2 3" key="1">
    <citation type="submission" date="2018-03" db="EMBL/GenBank/DDBJ databases">
        <title>Genome sequencing of Phreatobacter sp.</title>
        <authorList>
            <person name="Kim S.-J."/>
            <person name="Heo J."/>
            <person name="Kwon S.-W."/>
        </authorList>
    </citation>
    <scope>NUCLEOTIDE SEQUENCE [LARGE SCALE GENOMIC DNA]</scope>
    <source>
        <strain evidence="2 3">S-12</strain>
    </source>
</reference>
<dbReference type="CDD" id="cd02238">
    <property type="entry name" value="cupin_KdgF"/>
    <property type="match status" value="1"/>
</dbReference>
<dbReference type="InterPro" id="IPR013096">
    <property type="entry name" value="Cupin_2"/>
</dbReference>
<sequence length="112" mass="11974">MSRGTDIFVHDAESPWTDLGGGVKRKILTYDAGVMMVRVVFEAGAVGAPHHHPHIQCTLVASGRFAVTIGERTATLSAGDSFIVPTDVVHSVVALEAGELVDTFTPLREDFL</sequence>
<gene>
    <name evidence="2" type="ORF">C6569_14995</name>
</gene>
<evidence type="ECO:0000313" key="2">
    <source>
        <dbReference type="EMBL" id="AVO46259.1"/>
    </source>
</evidence>
<dbReference type="PANTHER" id="PTHR40112:SF1">
    <property type="entry name" value="H2HPP ISOMERASE"/>
    <property type="match status" value="1"/>
</dbReference>